<dbReference type="GO" id="GO:0044718">
    <property type="term" value="P:siderophore transmembrane transport"/>
    <property type="evidence" value="ECO:0007669"/>
    <property type="project" value="TreeGrafter"/>
</dbReference>
<protein>
    <submittedName>
        <fullName evidence="3">Outer membrane receptor protein involved in Fe transport</fullName>
    </submittedName>
</protein>
<keyword evidence="1" id="KW-0732">Signal</keyword>
<dbReference type="Gene3D" id="2.170.130.10">
    <property type="entry name" value="TonB-dependent receptor, plug domain"/>
    <property type="match status" value="1"/>
</dbReference>
<keyword evidence="4" id="KW-1185">Reference proteome</keyword>
<dbReference type="PANTHER" id="PTHR30069:SF29">
    <property type="entry name" value="HEMOGLOBIN AND HEMOGLOBIN-HAPTOGLOBIN-BINDING PROTEIN 1-RELATED"/>
    <property type="match status" value="1"/>
</dbReference>
<evidence type="ECO:0000256" key="1">
    <source>
        <dbReference type="ARBA" id="ARBA00022729"/>
    </source>
</evidence>
<dbReference type="SUPFAM" id="SSF49464">
    <property type="entry name" value="Carboxypeptidase regulatory domain-like"/>
    <property type="match status" value="1"/>
</dbReference>
<feature type="domain" description="TonB-dependent receptor plug" evidence="2">
    <location>
        <begin position="132"/>
        <end position="217"/>
    </location>
</feature>
<organism evidence="3 4">
    <name type="scientific">Natronoflexus pectinivorans</name>
    <dbReference type="NCBI Taxonomy" id="682526"/>
    <lineage>
        <taxon>Bacteria</taxon>
        <taxon>Pseudomonadati</taxon>
        <taxon>Bacteroidota</taxon>
        <taxon>Bacteroidia</taxon>
        <taxon>Marinilabiliales</taxon>
        <taxon>Marinilabiliaceae</taxon>
        <taxon>Natronoflexus</taxon>
    </lineage>
</organism>
<dbReference type="OrthoDB" id="9803050at2"/>
<dbReference type="SUPFAM" id="SSF56935">
    <property type="entry name" value="Porins"/>
    <property type="match status" value="1"/>
</dbReference>
<comment type="caution">
    <text evidence="3">The sequence shown here is derived from an EMBL/GenBank/DDBJ whole genome shotgun (WGS) entry which is preliminary data.</text>
</comment>
<reference evidence="3 4" key="1">
    <citation type="submission" date="2019-03" db="EMBL/GenBank/DDBJ databases">
        <title>Genomic Encyclopedia of Type Strains, Phase IV (KMG-IV): sequencing the most valuable type-strain genomes for metagenomic binning, comparative biology and taxonomic classification.</title>
        <authorList>
            <person name="Goeker M."/>
        </authorList>
    </citation>
    <scope>NUCLEOTIDE SEQUENCE [LARGE SCALE GENOMIC DNA]</scope>
    <source>
        <strain evidence="3 4">DSM 24179</strain>
    </source>
</reference>
<dbReference type="Pfam" id="PF13715">
    <property type="entry name" value="CarbopepD_reg_2"/>
    <property type="match status" value="1"/>
</dbReference>
<gene>
    <name evidence="3" type="ORF">EV194_10899</name>
</gene>
<evidence type="ECO:0000313" key="3">
    <source>
        <dbReference type="EMBL" id="TCO07491.1"/>
    </source>
</evidence>
<dbReference type="Proteomes" id="UP000295221">
    <property type="component" value="Unassembled WGS sequence"/>
</dbReference>
<dbReference type="RefSeq" id="WP_132434188.1">
    <property type="nucleotide sequence ID" value="NZ_SLWK01000008.1"/>
</dbReference>
<dbReference type="GO" id="GO:0015344">
    <property type="term" value="F:siderophore uptake transmembrane transporter activity"/>
    <property type="evidence" value="ECO:0007669"/>
    <property type="project" value="TreeGrafter"/>
</dbReference>
<dbReference type="Gene3D" id="2.60.40.1120">
    <property type="entry name" value="Carboxypeptidase-like, regulatory domain"/>
    <property type="match status" value="1"/>
</dbReference>
<dbReference type="PANTHER" id="PTHR30069">
    <property type="entry name" value="TONB-DEPENDENT OUTER MEMBRANE RECEPTOR"/>
    <property type="match status" value="1"/>
</dbReference>
<dbReference type="InterPro" id="IPR037066">
    <property type="entry name" value="Plug_dom_sf"/>
</dbReference>
<dbReference type="AlphaFoldDB" id="A0A4R2GHA9"/>
<dbReference type="InterPro" id="IPR008969">
    <property type="entry name" value="CarboxyPept-like_regulatory"/>
</dbReference>
<name>A0A4R2GHA9_9BACT</name>
<dbReference type="InterPro" id="IPR012910">
    <property type="entry name" value="Plug_dom"/>
</dbReference>
<evidence type="ECO:0000259" key="2">
    <source>
        <dbReference type="Pfam" id="PF07715"/>
    </source>
</evidence>
<dbReference type="EMBL" id="SLWK01000008">
    <property type="protein sequence ID" value="TCO07491.1"/>
    <property type="molecule type" value="Genomic_DNA"/>
</dbReference>
<dbReference type="Pfam" id="PF07715">
    <property type="entry name" value="Plug"/>
    <property type="match status" value="1"/>
</dbReference>
<accession>A0A4R2GHA9</accession>
<dbReference type="InterPro" id="IPR039426">
    <property type="entry name" value="TonB-dep_rcpt-like"/>
</dbReference>
<proteinExistence type="predicted"/>
<evidence type="ECO:0000313" key="4">
    <source>
        <dbReference type="Proteomes" id="UP000295221"/>
    </source>
</evidence>
<keyword evidence="3" id="KW-0675">Receptor</keyword>
<sequence length="786" mass="89360">MGNRTLFLFLMIFICASETKAQSLLTGKVVDESTGEVLPGAIISLDNLFITKTDENGFFEMRLPEESSTLTISYVGFETYYIHPDQIKDSIEIFLVPLAVEMDEITITHSADSRFIRDSRTGVIEISTRESQFIPQFLGQTDLFKTLELMPGFQTGGEGDAAIYIRGGSFDQNLILLDGAPVYNPSHLLGFYSVFNPDIIRSVELIKSGIPVEYGNRLSSVINSTSSRNVSSEFSGGGSVGVLSTAINVETPFVENQLSVYGGFRRTHINMILGLMDEFDMVSSRSIEFESGYDFYDVNGGINYTPNRNHNLSLSFYKGRDIFTMHTPAILLDADMNWGNEILAFNWDHRINRSFSATHTLFYSDYDFEIELRNPAYDLLMHSGVNSVGHKSKIVYSTNHLSLHAGIDNKYQRFTPNSSRAGTESVDFDFGTVDRHYLGEYSFFAGFEGEVNARWLITAGLRLNRAVHYGPYRRFHYNDPGVLSDTTVFARGEVAERFTRPDYMLALRYLLSTGSSLKLSFNRNHQFTHMVNATTVAFPVDFWIASGADIPVQSGWQLAGGWYKISENRMFRFSVEAYYKESENHSEFDNYFMQSVDNTPLVESLVYGNGKMWGAEFLFSKNQGVWQGWLGYSFSKSIASIKEIENGRWFPTTNDRPHDVSLVVSYNHSEKWKFGGTFVYSTGRPYTPSIGRYFLENNVVSIYGARNSDRFPDYHRLDLSATRILRDTGKRYSALVFSIYNAYSRNNPFFIFPKVTGDLNEYNMSVEPYKVSIFPILPSISWQFRF</sequence>